<feature type="region of interest" description="Disordered" evidence="2">
    <location>
        <begin position="173"/>
        <end position="230"/>
    </location>
</feature>
<proteinExistence type="predicted"/>
<dbReference type="EMBL" id="JAWQEG010002340">
    <property type="protein sequence ID" value="KAK3872605.1"/>
    <property type="molecule type" value="Genomic_DNA"/>
</dbReference>
<dbReference type="EMBL" id="JAWQEG010003450">
    <property type="protein sequence ID" value="KAK3866162.1"/>
    <property type="molecule type" value="Genomic_DNA"/>
</dbReference>
<keyword evidence="5" id="KW-1185">Reference proteome</keyword>
<dbReference type="Proteomes" id="UP001286313">
    <property type="component" value="Unassembled WGS sequence"/>
</dbReference>
<protein>
    <submittedName>
        <fullName evidence="4">Uncharacterized protein</fullName>
    </submittedName>
</protein>
<evidence type="ECO:0000313" key="4">
    <source>
        <dbReference type="EMBL" id="KAK3872605.1"/>
    </source>
</evidence>
<evidence type="ECO:0000256" key="2">
    <source>
        <dbReference type="SAM" id="MobiDB-lite"/>
    </source>
</evidence>
<reference evidence="4" key="1">
    <citation type="submission" date="2023-10" db="EMBL/GenBank/DDBJ databases">
        <title>Genome assemblies of two species of porcelain crab, Petrolisthes cinctipes and Petrolisthes manimaculis (Anomura: Porcellanidae).</title>
        <authorList>
            <person name="Angst P."/>
        </authorList>
    </citation>
    <scope>NUCLEOTIDE SEQUENCE</scope>
    <source>
        <strain evidence="4">PB745_01</strain>
        <tissue evidence="4">Gill</tissue>
    </source>
</reference>
<gene>
    <name evidence="4" type="ORF">Pcinc_022323</name>
    <name evidence="3" type="ORF">Pcinc_028288</name>
</gene>
<evidence type="ECO:0000313" key="5">
    <source>
        <dbReference type="Proteomes" id="UP001286313"/>
    </source>
</evidence>
<sequence length="320" mass="35587">MIVSGVGESAIQRHEYLVAQQSVTSTTPSPAPTISVVPGGGGGTKSPVPPPPAPHGTVTTIYRDGKKETLINDIGPSPGHPSSAPLHAGTVINHDSEHKSSYPGGAVVIGRLSRQGSSVDSSHSATVHVHTPECCMYGHPHTPQPRTRASPTGDQAECDFHCCSLHEEGGRIQASRPSQQVIDHQQIQHQLQQQQQQQASRPSQQVIDHQLQQQQQASRPSQQVIDQQIQHQLQQQQKQQASRPSQQAIQQQLQQQQQQASRTPQVIEQQLQQLEHQIQQHQYHQMQQQQQQQQQQLQQQQQQQERQSVCRIHEQPCNCC</sequence>
<accession>A0AAE1KIH7</accession>
<name>A0AAE1KIH7_PETCI</name>
<keyword evidence="1" id="KW-0175">Coiled coil</keyword>
<evidence type="ECO:0000313" key="3">
    <source>
        <dbReference type="EMBL" id="KAK3866162.1"/>
    </source>
</evidence>
<organism evidence="4 5">
    <name type="scientific">Petrolisthes cinctipes</name>
    <name type="common">Flat porcelain crab</name>
    <dbReference type="NCBI Taxonomy" id="88211"/>
    <lineage>
        <taxon>Eukaryota</taxon>
        <taxon>Metazoa</taxon>
        <taxon>Ecdysozoa</taxon>
        <taxon>Arthropoda</taxon>
        <taxon>Crustacea</taxon>
        <taxon>Multicrustacea</taxon>
        <taxon>Malacostraca</taxon>
        <taxon>Eumalacostraca</taxon>
        <taxon>Eucarida</taxon>
        <taxon>Decapoda</taxon>
        <taxon>Pleocyemata</taxon>
        <taxon>Anomura</taxon>
        <taxon>Galatheoidea</taxon>
        <taxon>Porcellanidae</taxon>
        <taxon>Petrolisthes</taxon>
    </lineage>
</organism>
<comment type="caution">
    <text evidence="4">The sequence shown here is derived from an EMBL/GenBank/DDBJ whole genome shotgun (WGS) entry which is preliminary data.</text>
</comment>
<feature type="compositionally biased region" description="Low complexity" evidence="2">
    <location>
        <begin position="179"/>
        <end position="230"/>
    </location>
</feature>
<feature type="coiled-coil region" evidence="1">
    <location>
        <begin position="271"/>
        <end position="307"/>
    </location>
</feature>
<evidence type="ECO:0000256" key="1">
    <source>
        <dbReference type="SAM" id="Coils"/>
    </source>
</evidence>
<dbReference type="AlphaFoldDB" id="A0AAE1KIH7"/>